<evidence type="ECO:0000313" key="2">
    <source>
        <dbReference type="Proteomes" id="UP000275199"/>
    </source>
</evidence>
<protein>
    <recommendedName>
        <fullName evidence="3">DUF2384 domain-containing protein</fullName>
    </recommendedName>
</protein>
<proteinExistence type="predicted"/>
<reference evidence="1 2" key="1">
    <citation type="submission" date="2018-11" db="EMBL/GenBank/DDBJ databases">
        <authorList>
            <person name="Jang G.I."/>
            <person name="Hwang C.Y."/>
        </authorList>
    </citation>
    <scope>NUCLEOTIDE SEQUENCE [LARGE SCALE GENOMIC DNA]</scope>
    <source>
        <strain evidence="1 2">SSM26</strain>
    </source>
</reference>
<dbReference type="Proteomes" id="UP000275199">
    <property type="component" value="Unassembled WGS sequence"/>
</dbReference>
<keyword evidence="2" id="KW-1185">Reference proteome</keyword>
<name>A0ABX9XCE2_9PSED</name>
<evidence type="ECO:0000313" key="1">
    <source>
        <dbReference type="EMBL" id="ROZ80209.1"/>
    </source>
</evidence>
<comment type="caution">
    <text evidence="1">The sequence shown here is derived from an EMBL/GenBank/DDBJ whole genome shotgun (WGS) entry which is preliminary data.</text>
</comment>
<accession>A0ABX9XCE2</accession>
<organism evidence="1 2">
    <name type="scientific">Pseudomonas neustonica</name>
    <dbReference type="NCBI Taxonomy" id="2487346"/>
    <lineage>
        <taxon>Bacteria</taxon>
        <taxon>Pseudomonadati</taxon>
        <taxon>Pseudomonadota</taxon>
        <taxon>Gammaproteobacteria</taxon>
        <taxon>Pseudomonadales</taxon>
        <taxon>Pseudomonadaceae</taxon>
        <taxon>Pseudomonas</taxon>
    </lineage>
</organism>
<sequence length="122" mass="14286">MQEQRDHFLKVVKILSSWGVDPSRMARIILMNEGSLDRLSAITQSSVRLTEDQLRRIDLVVNFARIINGMFENPSNVTYFASRPNDNYGFDGRSLLEILEHCDTDDLQRVYRNFYAEMINPW</sequence>
<gene>
    <name evidence="1" type="ORF">EF096_20030</name>
</gene>
<evidence type="ECO:0008006" key="3">
    <source>
        <dbReference type="Google" id="ProtNLM"/>
    </source>
</evidence>
<dbReference type="EMBL" id="RKKU01000053">
    <property type="protein sequence ID" value="ROZ80209.1"/>
    <property type="molecule type" value="Genomic_DNA"/>
</dbReference>